<reference evidence="5 6" key="1">
    <citation type="submission" date="2019-05" db="EMBL/GenBank/DDBJ databases">
        <title>Culicoidintestinum kansasii gen. nov., sp. nov. from the gastrointestinal tract of the biting midge, Culicoides sonorensis.</title>
        <authorList>
            <person name="Neupane S."/>
            <person name="Ghosh A."/>
            <person name="Gunther S."/>
            <person name="Martin K."/>
            <person name="Zurek L."/>
        </authorList>
    </citation>
    <scope>NUCLEOTIDE SEQUENCE [LARGE SCALE GENOMIC DNA]</scope>
    <source>
        <strain evidence="5 6">CS-1</strain>
    </source>
</reference>
<dbReference type="InParanoid" id="A0A5R8Q828"/>
<evidence type="ECO:0000313" key="5">
    <source>
        <dbReference type="EMBL" id="TLG71547.1"/>
    </source>
</evidence>
<dbReference type="InterPro" id="IPR020449">
    <property type="entry name" value="Tscrpt_reg_AraC-type_HTH"/>
</dbReference>
<evidence type="ECO:0000256" key="3">
    <source>
        <dbReference type="ARBA" id="ARBA00023163"/>
    </source>
</evidence>
<keyword evidence="1" id="KW-0805">Transcription regulation</keyword>
<comment type="caution">
    <text evidence="5">The sequence shown here is derived from an EMBL/GenBank/DDBJ whole genome shotgun (WGS) entry which is preliminary data.</text>
</comment>
<dbReference type="GO" id="GO:0003700">
    <property type="term" value="F:DNA-binding transcription factor activity"/>
    <property type="evidence" value="ECO:0007669"/>
    <property type="project" value="InterPro"/>
</dbReference>
<organism evidence="5 6">
    <name type="scientific">Culicoidibacter larvae</name>
    <dbReference type="NCBI Taxonomy" id="2579976"/>
    <lineage>
        <taxon>Bacteria</taxon>
        <taxon>Bacillati</taxon>
        <taxon>Bacillota</taxon>
        <taxon>Culicoidibacteria</taxon>
        <taxon>Culicoidibacterales</taxon>
        <taxon>Culicoidibacteraceae</taxon>
        <taxon>Culicoidibacter</taxon>
    </lineage>
</organism>
<dbReference type="PANTHER" id="PTHR43280">
    <property type="entry name" value="ARAC-FAMILY TRANSCRIPTIONAL REGULATOR"/>
    <property type="match status" value="1"/>
</dbReference>
<name>A0A5R8Q828_9FIRM</name>
<gene>
    <name evidence="5" type="ORF">FEZ08_10665</name>
</gene>
<dbReference type="EMBL" id="VBWP01000011">
    <property type="protein sequence ID" value="TLG71547.1"/>
    <property type="molecule type" value="Genomic_DNA"/>
</dbReference>
<dbReference type="GO" id="GO:0043565">
    <property type="term" value="F:sequence-specific DNA binding"/>
    <property type="evidence" value="ECO:0007669"/>
    <property type="project" value="InterPro"/>
</dbReference>
<dbReference type="PROSITE" id="PS00041">
    <property type="entry name" value="HTH_ARAC_FAMILY_1"/>
    <property type="match status" value="1"/>
</dbReference>
<dbReference type="PROSITE" id="PS01124">
    <property type="entry name" value="HTH_ARAC_FAMILY_2"/>
    <property type="match status" value="1"/>
</dbReference>
<dbReference type="Proteomes" id="UP000306912">
    <property type="component" value="Unassembled WGS sequence"/>
</dbReference>
<dbReference type="OrthoDB" id="9788446at2"/>
<evidence type="ECO:0000259" key="4">
    <source>
        <dbReference type="PROSITE" id="PS01124"/>
    </source>
</evidence>
<dbReference type="RefSeq" id="WP_138192204.1">
    <property type="nucleotide sequence ID" value="NZ_VBWP01000011.1"/>
</dbReference>
<dbReference type="InterPro" id="IPR018060">
    <property type="entry name" value="HTH_AraC"/>
</dbReference>
<dbReference type="PANTHER" id="PTHR43280:SF2">
    <property type="entry name" value="HTH-TYPE TRANSCRIPTIONAL REGULATOR EXSA"/>
    <property type="match status" value="1"/>
</dbReference>
<dbReference type="AlphaFoldDB" id="A0A5R8Q828"/>
<dbReference type="PRINTS" id="PR00032">
    <property type="entry name" value="HTHARAC"/>
</dbReference>
<protein>
    <submittedName>
        <fullName evidence="5">Helix-turn-helix transcriptional regulator</fullName>
    </submittedName>
</protein>
<dbReference type="Pfam" id="PF12833">
    <property type="entry name" value="HTH_18"/>
    <property type="match status" value="1"/>
</dbReference>
<keyword evidence="6" id="KW-1185">Reference proteome</keyword>
<accession>A0A5R8Q828</accession>
<keyword evidence="2" id="KW-0238">DNA-binding</keyword>
<proteinExistence type="predicted"/>
<evidence type="ECO:0000256" key="2">
    <source>
        <dbReference type="ARBA" id="ARBA00023125"/>
    </source>
</evidence>
<sequence length="120" mass="14373">MQNYTWLLNHTEDYIESHLDQKITLSDVAANIHMSEYHFHRLFRKHSKETLNQFVSRIKLERSAIFLRVRKDISITDIAYRYGYNDASSYNRAFRRHFGVTPTVFRKEQDMPSNKDSSNI</sequence>
<dbReference type="SUPFAM" id="SSF46689">
    <property type="entry name" value="Homeodomain-like"/>
    <property type="match status" value="2"/>
</dbReference>
<dbReference type="InterPro" id="IPR009057">
    <property type="entry name" value="Homeodomain-like_sf"/>
</dbReference>
<evidence type="ECO:0000313" key="6">
    <source>
        <dbReference type="Proteomes" id="UP000306912"/>
    </source>
</evidence>
<dbReference type="SMART" id="SM00342">
    <property type="entry name" value="HTH_ARAC"/>
    <property type="match status" value="1"/>
</dbReference>
<evidence type="ECO:0000256" key="1">
    <source>
        <dbReference type="ARBA" id="ARBA00023015"/>
    </source>
</evidence>
<dbReference type="Gene3D" id="1.10.10.60">
    <property type="entry name" value="Homeodomain-like"/>
    <property type="match status" value="2"/>
</dbReference>
<dbReference type="FunCoup" id="A0A5R8Q828">
    <property type="interactions" value="12"/>
</dbReference>
<feature type="domain" description="HTH araC/xylS-type" evidence="4">
    <location>
        <begin position="9"/>
        <end position="108"/>
    </location>
</feature>
<dbReference type="InterPro" id="IPR018062">
    <property type="entry name" value="HTH_AraC-typ_CS"/>
</dbReference>
<keyword evidence="3" id="KW-0804">Transcription</keyword>